<feature type="compositionally biased region" description="Basic and acidic residues" evidence="1">
    <location>
        <begin position="54"/>
        <end position="66"/>
    </location>
</feature>
<sequence length="66" mass="6599">MKRVITIGAAAALGLGAATATAFAQSSSSMSPASSPFSGLFGGKRGNEGSPVDLHFKVSGDEDLDR</sequence>
<protein>
    <recommendedName>
        <fullName evidence="5">Porin</fullName>
    </recommendedName>
</protein>
<dbReference type="EMBL" id="JAUFRC010000001">
    <property type="protein sequence ID" value="MDN3713051.1"/>
    <property type="molecule type" value="Genomic_DNA"/>
</dbReference>
<keyword evidence="2" id="KW-0732">Signal</keyword>
<evidence type="ECO:0000313" key="3">
    <source>
        <dbReference type="EMBL" id="MDN3713051.1"/>
    </source>
</evidence>
<feature type="compositionally biased region" description="Low complexity" evidence="1">
    <location>
        <begin position="25"/>
        <end position="38"/>
    </location>
</feature>
<evidence type="ECO:0000313" key="4">
    <source>
        <dbReference type="Proteomes" id="UP001243846"/>
    </source>
</evidence>
<feature type="signal peptide" evidence="2">
    <location>
        <begin position="1"/>
        <end position="24"/>
    </location>
</feature>
<evidence type="ECO:0008006" key="5">
    <source>
        <dbReference type="Google" id="ProtNLM"/>
    </source>
</evidence>
<organism evidence="3 4">
    <name type="scientific">Paracoccus cavernae</name>
    <dbReference type="NCBI Taxonomy" id="1571207"/>
    <lineage>
        <taxon>Bacteria</taxon>
        <taxon>Pseudomonadati</taxon>
        <taxon>Pseudomonadota</taxon>
        <taxon>Alphaproteobacteria</taxon>
        <taxon>Rhodobacterales</taxon>
        <taxon>Paracoccaceae</taxon>
        <taxon>Paracoccus</taxon>
    </lineage>
</organism>
<reference evidence="4" key="1">
    <citation type="journal article" date="2019" name="Int. J. Syst. Evol. Microbiol.">
        <title>The Global Catalogue of Microorganisms (GCM) 10K type strain sequencing project: providing services to taxonomists for standard genome sequencing and annotation.</title>
        <authorList>
            <consortium name="The Broad Institute Genomics Platform"/>
            <consortium name="The Broad Institute Genome Sequencing Center for Infectious Disease"/>
            <person name="Wu L."/>
            <person name="Ma J."/>
        </authorList>
    </citation>
    <scope>NUCLEOTIDE SEQUENCE [LARGE SCALE GENOMIC DNA]</scope>
    <source>
        <strain evidence="4">CECT 8482</strain>
    </source>
</reference>
<evidence type="ECO:0000256" key="1">
    <source>
        <dbReference type="SAM" id="MobiDB-lite"/>
    </source>
</evidence>
<feature type="region of interest" description="Disordered" evidence="1">
    <location>
        <begin position="25"/>
        <end position="66"/>
    </location>
</feature>
<gene>
    <name evidence="3" type="ORF">QWZ10_17230</name>
</gene>
<name>A0ABT8D9P6_9RHOB</name>
<keyword evidence="4" id="KW-1185">Reference proteome</keyword>
<feature type="chain" id="PRO_5047374145" description="Porin" evidence="2">
    <location>
        <begin position="25"/>
        <end position="66"/>
    </location>
</feature>
<accession>A0ABT8D9P6</accession>
<proteinExistence type="predicted"/>
<comment type="caution">
    <text evidence="3">The sequence shown here is derived from an EMBL/GenBank/DDBJ whole genome shotgun (WGS) entry which is preliminary data.</text>
</comment>
<dbReference type="Proteomes" id="UP001243846">
    <property type="component" value="Unassembled WGS sequence"/>
</dbReference>
<evidence type="ECO:0000256" key="2">
    <source>
        <dbReference type="SAM" id="SignalP"/>
    </source>
</evidence>